<name>A0A834T6V0_9FABA</name>
<organism evidence="1 2">
    <name type="scientific">Senna tora</name>
    <dbReference type="NCBI Taxonomy" id="362788"/>
    <lineage>
        <taxon>Eukaryota</taxon>
        <taxon>Viridiplantae</taxon>
        <taxon>Streptophyta</taxon>
        <taxon>Embryophyta</taxon>
        <taxon>Tracheophyta</taxon>
        <taxon>Spermatophyta</taxon>
        <taxon>Magnoliopsida</taxon>
        <taxon>eudicotyledons</taxon>
        <taxon>Gunneridae</taxon>
        <taxon>Pentapetalae</taxon>
        <taxon>rosids</taxon>
        <taxon>fabids</taxon>
        <taxon>Fabales</taxon>
        <taxon>Fabaceae</taxon>
        <taxon>Caesalpinioideae</taxon>
        <taxon>Cassia clade</taxon>
        <taxon>Senna</taxon>
    </lineage>
</organism>
<dbReference type="AlphaFoldDB" id="A0A834T6V0"/>
<dbReference type="EMBL" id="JAAIUW010000009">
    <property type="protein sequence ID" value="KAF7816400.1"/>
    <property type="molecule type" value="Genomic_DNA"/>
</dbReference>
<protein>
    <submittedName>
        <fullName evidence="1">Uncharacterized protein</fullName>
    </submittedName>
</protein>
<evidence type="ECO:0000313" key="1">
    <source>
        <dbReference type="EMBL" id="KAF7816400.1"/>
    </source>
</evidence>
<accession>A0A834T6V0</accession>
<sequence>METCVRLENHMRVRKGRKFRPTVVRNDWATYVSYKKHLFVSTAKCDRIRSDGEDYILVLGNLPVIKAWPPGEFVSAFFRLPFPSLSHYKSFSPSPNSF</sequence>
<dbReference type="Proteomes" id="UP000634136">
    <property type="component" value="Unassembled WGS sequence"/>
</dbReference>
<reference evidence="1" key="1">
    <citation type="submission" date="2020-09" db="EMBL/GenBank/DDBJ databases">
        <title>Genome-Enabled Discovery of Anthraquinone Biosynthesis in Senna tora.</title>
        <authorList>
            <person name="Kang S.-H."/>
            <person name="Pandey R.P."/>
            <person name="Lee C.-M."/>
            <person name="Sim J.-S."/>
            <person name="Jeong J.-T."/>
            <person name="Choi B.-S."/>
            <person name="Jung M."/>
            <person name="Ginzburg D."/>
            <person name="Zhao K."/>
            <person name="Won S.Y."/>
            <person name="Oh T.-J."/>
            <person name="Yu Y."/>
            <person name="Kim N.-H."/>
            <person name="Lee O.R."/>
            <person name="Lee T.-H."/>
            <person name="Bashyal P."/>
            <person name="Kim T.-S."/>
            <person name="Lee W.-H."/>
            <person name="Kawkins C."/>
            <person name="Kim C.-K."/>
            <person name="Kim J.S."/>
            <person name="Ahn B.O."/>
            <person name="Rhee S.Y."/>
            <person name="Sohng J.K."/>
        </authorList>
    </citation>
    <scope>NUCLEOTIDE SEQUENCE</scope>
    <source>
        <tissue evidence="1">Leaf</tissue>
    </source>
</reference>
<comment type="caution">
    <text evidence="1">The sequence shown here is derived from an EMBL/GenBank/DDBJ whole genome shotgun (WGS) entry which is preliminary data.</text>
</comment>
<gene>
    <name evidence="1" type="ORF">G2W53_030369</name>
</gene>
<evidence type="ECO:0000313" key="2">
    <source>
        <dbReference type="Proteomes" id="UP000634136"/>
    </source>
</evidence>
<keyword evidence="2" id="KW-1185">Reference proteome</keyword>
<proteinExistence type="predicted"/>